<dbReference type="STRING" id="927664.SAMN05421780_10773"/>
<keyword evidence="1" id="KW-0732">Signal</keyword>
<dbReference type="EMBL" id="FOLE01000007">
    <property type="protein sequence ID" value="SFC60434.1"/>
    <property type="molecule type" value="Genomic_DNA"/>
</dbReference>
<dbReference type="InterPro" id="IPR029030">
    <property type="entry name" value="Caspase-like_dom_sf"/>
</dbReference>
<evidence type="ECO:0000256" key="1">
    <source>
        <dbReference type="ARBA" id="ARBA00022729"/>
    </source>
</evidence>
<dbReference type="Pfam" id="PF01364">
    <property type="entry name" value="Peptidase_C25"/>
    <property type="match status" value="1"/>
</dbReference>
<evidence type="ECO:0000259" key="2">
    <source>
        <dbReference type="Pfam" id="PF01364"/>
    </source>
</evidence>
<keyword evidence="4" id="KW-1185">Reference proteome</keyword>
<dbReference type="InterPro" id="IPR001769">
    <property type="entry name" value="Gingipain"/>
</dbReference>
<proteinExistence type="predicted"/>
<dbReference type="GO" id="GO:0006508">
    <property type="term" value="P:proteolysis"/>
    <property type="evidence" value="ECO:0007669"/>
    <property type="project" value="InterPro"/>
</dbReference>
<gene>
    <name evidence="3" type="ORF">SAMN05421780_10773</name>
</gene>
<reference evidence="3 4" key="1">
    <citation type="submission" date="2016-10" db="EMBL/GenBank/DDBJ databases">
        <authorList>
            <person name="de Groot N.N."/>
        </authorList>
    </citation>
    <scope>NUCLEOTIDE SEQUENCE [LARGE SCALE GENOMIC DNA]</scope>
    <source>
        <strain evidence="3 4">DSM 6793</strain>
    </source>
</reference>
<dbReference type="GO" id="GO:0008234">
    <property type="term" value="F:cysteine-type peptidase activity"/>
    <property type="evidence" value="ECO:0007669"/>
    <property type="project" value="InterPro"/>
</dbReference>
<sequence length="1286" mass="141078">MLNLLTMISFSRQKMYFCLLALGLFFGQVNAQTVYELRWESARAVPRVETATLAPALTFENSVNLPENQYLPQKSITLNGKIQAATLQKAVYAPLSTAEKASSDTAFITSEPAISYAVGIERGQHKTDVRIVPLRRNTTTHKLEKLVRFELKTTVIPTKKASYKTAKTLAQSNSVLSSGTWHKLGITQKGLYKIDRSMLANMGFNVGSLDPRKIKIYGNGGGLLPQSNAAARANDLTENAIVVVGQEDGSFDSGDYVLFYAQDAYRWAYNSANKIFMRENNFYADTAYYFLTVSETEGLRVQPRATETLGTSHINSFDDYQIYEQDKYNPYNTGRVWYGENFDLTTQRDFSFSASGIDGTRSAKVRVATMAHSLNVPTSFTVNINGSNQSSLLNLSGFANSDYPVYGVDATGIYTLNLPDGSDNVAVKLSYNKNGNSSAIGYLNYIEVNMPRKLALYGEQTAFRRASTLGSNGVLTYALKAASGSVIWDITSPQTAVGQEYAANGDSLLFAVNNEGLLREFVVFNKNASIPAPTWVGRIANQNLHSYTTPDLVIITPPVFLSEAQRLAAFRNSNDGLDVQVATTTAIYNEFSSGAQDLVALRDFVRMLYLNDSDKLKYVLLFGDCSFDYKGRTINKTNFVPTYQSNSSIAQLYNTFCSDDFIGLMDSTEGTWTDASNERMDLGVGRLPVRSQTEAKAMVDKFISYATNKKSLGTWRTRLAFVAEQDKAANINFLQQAEGVEQPIETSKPAYNLMKVYQTSYPTVATPSGQRSPATAAAINEAVERGSLIVSYLGHGGELQWANSYILTLDQINAWNNPDNMPFFITATCDFVAHDNPAITSGGESIVLHPNGGGIGIIGASRPVFSSSNESFNNAFYATILQKIEGKYQRLGDVMRTTKNNSMAGLYNKSYVLMSDPSARLAYPSEDIVITSINGKQLTTTTSDTISGLEKVTIEGEVQSLGTKMNNFNGTIYCTVYDQPTTMNGYDGISTPITYKVRRDIIFKGEAHVKNGAFSLEFIAPKDISYNFGDGKMSFYAKQDSSMTDATGAAAGLTIGGSAEAITDENPPVVELFMNDTTFVNGGITDANPLFLAKLTDDNGINVSTKGIGHEMTLVIDGDDNNLLIVNDYYQTVAGTYQKGYVRYPLSNLSDGTHTARFKAWDTHNNSAESVIHFVVTSSPNLVIDELFSYPNPFTDFTNFGFTHNKAGQDLTVSVEIFDVIGQKVKHLETTLVASDARVGLSSQLRWNGDTDNGSKLRSGMYVYRLKVSTSDGKSAHKTDKLVLVR</sequence>
<protein>
    <submittedName>
        <fullName evidence="3">Por secretion system C-terminal sorting domain-containing protein</fullName>
    </submittedName>
</protein>
<dbReference type="SUPFAM" id="SSF52129">
    <property type="entry name" value="Caspase-like"/>
    <property type="match status" value="1"/>
</dbReference>
<name>A0A1I1KHH4_9BACT</name>
<accession>A0A1I1KHH4</accession>
<dbReference type="InterPro" id="IPR029031">
    <property type="entry name" value="Gingipain_N_sf"/>
</dbReference>
<dbReference type="NCBIfam" id="NF033707">
    <property type="entry name" value="T9SS_sortase"/>
    <property type="match status" value="1"/>
</dbReference>
<dbReference type="Gene3D" id="2.60.40.4070">
    <property type="match status" value="1"/>
</dbReference>
<dbReference type="OrthoDB" id="9809780at2"/>
<dbReference type="Gene3D" id="3.40.50.10390">
    <property type="entry name" value="Gingipain r, domain 1"/>
    <property type="match status" value="1"/>
</dbReference>
<feature type="domain" description="Gingipain" evidence="2">
    <location>
        <begin position="553"/>
        <end position="921"/>
    </location>
</feature>
<dbReference type="RefSeq" id="WP_091513098.1">
    <property type="nucleotide sequence ID" value="NZ_FOLE01000007.1"/>
</dbReference>
<evidence type="ECO:0000313" key="3">
    <source>
        <dbReference type="EMBL" id="SFC60434.1"/>
    </source>
</evidence>
<dbReference type="CDD" id="cd02258">
    <property type="entry name" value="Peptidase_C25_N"/>
    <property type="match status" value="1"/>
</dbReference>
<dbReference type="Gene3D" id="3.40.50.1460">
    <property type="match status" value="1"/>
</dbReference>
<evidence type="ECO:0000313" key="4">
    <source>
        <dbReference type="Proteomes" id="UP000199514"/>
    </source>
</evidence>
<organism evidence="3 4">
    <name type="scientific">Flexibacter flexilis DSM 6793</name>
    <dbReference type="NCBI Taxonomy" id="927664"/>
    <lineage>
        <taxon>Bacteria</taxon>
        <taxon>Pseudomonadati</taxon>
        <taxon>Bacteroidota</taxon>
        <taxon>Cytophagia</taxon>
        <taxon>Cytophagales</taxon>
        <taxon>Flexibacteraceae</taxon>
        <taxon>Flexibacter</taxon>
    </lineage>
</organism>
<dbReference type="Proteomes" id="UP000199514">
    <property type="component" value="Unassembled WGS sequence"/>
</dbReference>